<comment type="caution">
    <text evidence="1">The sequence shown here is derived from an EMBL/GenBank/DDBJ whole genome shotgun (WGS) entry which is preliminary data.</text>
</comment>
<dbReference type="Proteomes" id="UP000821866">
    <property type="component" value="Chromosome 11"/>
</dbReference>
<sequence length="120" mass="13837">MDAYASRYKALVEREMIRVAVYDTVTACLIGTSTLPPTLRDVVLKKFLECYDRYDAAVKSKLHFRAKEWRKISTFTRAHSNMPVCSRDSRISSRKSRTVCEVSDPCVLPLRLHVLLQRSL</sequence>
<evidence type="ECO:0000313" key="2">
    <source>
        <dbReference type="Proteomes" id="UP000821866"/>
    </source>
</evidence>
<protein>
    <submittedName>
        <fullName evidence="1">Uncharacterized protein</fullName>
    </submittedName>
</protein>
<reference evidence="1" key="2">
    <citation type="submission" date="2021-09" db="EMBL/GenBank/DDBJ databases">
        <authorList>
            <person name="Jia N."/>
            <person name="Wang J."/>
            <person name="Shi W."/>
            <person name="Du L."/>
            <person name="Sun Y."/>
            <person name="Zhan W."/>
            <person name="Jiang J."/>
            <person name="Wang Q."/>
            <person name="Zhang B."/>
            <person name="Ji P."/>
            <person name="Sakyi L.B."/>
            <person name="Cui X."/>
            <person name="Yuan T."/>
            <person name="Jiang B."/>
            <person name="Yang W."/>
            <person name="Lam T.T.-Y."/>
            <person name="Chang Q."/>
            <person name="Ding S."/>
            <person name="Wang X."/>
            <person name="Zhu J."/>
            <person name="Ruan X."/>
            <person name="Zhao L."/>
            <person name="Wei J."/>
            <person name="Que T."/>
            <person name="Du C."/>
            <person name="Cheng J."/>
            <person name="Dai P."/>
            <person name="Han X."/>
            <person name="Huang E."/>
            <person name="Gao Y."/>
            <person name="Liu J."/>
            <person name="Shao H."/>
            <person name="Ye R."/>
            <person name="Li L."/>
            <person name="Wei W."/>
            <person name="Wang X."/>
            <person name="Wang C."/>
            <person name="Huo Q."/>
            <person name="Li W."/>
            <person name="Guo W."/>
            <person name="Chen H."/>
            <person name="Chen S."/>
            <person name="Zhou L."/>
            <person name="Zhou L."/>
            <person name="Ni X."/>
            <person name="Tian J."/>
            <person name="Zhou Y."/>
            <person name="Sheng Y."/>
            <person name="Liu T."/>
            <person name="Pan Y."/>
            <person name="Xia L."/>
            <person name="Li J."/>
            <person name="Zhao F."/>
            <person name="Cao W."/>
        </authorList>
    </citation>
    <scope>NUCLEOTIDE SEQUENCE</scope>
    <source>
        <strain evidence="1">Rmic-2018</strain>
        <tissue evidence="1">Larvae</tissue>
    </source>
</reference>
<accession>A0A9J6ELF4</accession>
<name>A0A9J6ELF4_RHIMP</name>
<proteinExistence type="predicted"/>
<keyword evidence="2" id="KW-1185">Reference proteome</keyword>
<evidence type="ECO:0000313" key="1">
    <source>
        <dbReference type="EMBL" id="KAH8034941.1"/>
    </source>
</evidence>
<gene>
    <name evidence="1" type="ORF">HPB51_003504</name>
</gene>
<reference evidence="1" key="1">
    <citation type="journal article" date="2020" name="Cell">
        <title>Large-Scale Comparative Analyses of Tick Genomes Elucidate Their Genetic Diversity and Vector Capacities.</title>
        <authorList>
            <consortium name="Tick Genome and Microbiome Consortium (TIGMIC)"/>
            <person name="Jia N."/>
            <person name="Wang J."/>
            <person name="Shi W."/>
            <person name="Du L."/>
            <person name="Sun Y."/>
            <person name="Zhan W."/>
            <person name="Jiang J.F."/>
            <person name="Wang Q."/>
            <person name="Zhang B."/>
            <person name="Ji P."/>
            <person name="Bell-Sakyi L."/>
            <person name="Cui X.M."/>
            <person name="Yuan T.T."/>
            <person name="Jiang B.G."/>
            <person name="Yang W.F."/>
            <person name="Lam T.T."/>
            <person name="Chang Q.C."/>
            <person name="Ding S.J."/>
            <person name="Wang X.J."/>
            <person name="Zhu J.G."/>
            <person name="Ruan X.D."/>
            <person name="Zhao L."/>
            <person name="Wei J.T."/>
            <person name="Ye R.Z."/>
            <person name="Que T.C."/>
            <person name="Du C.H."/>
            <person name="Zhou Y.H."/>
            <person name="Cheng J.X."/>
            <person name="Dai P.F."/>
            <person name="Guo W.B."/>
            <person name="Han X.H."/>
            <person name="Huang E.J."/>
            <person name="Li L.F."/>
            <person name="Wei W."/>
            <person name="Gao Y.C."/>
            <person name="Liu J.Z."/>
            <person name="Shao H.Z."/>
            <person name="Wang X."/>
            <person name="Wang C.C."/>
            <person name="Yang T.C."/>
            <person name="Huo Q.B."/>
            <person name="Li W."/>
            <person name="Chen H.Y."/>
            <person name="Chen S.E."/>
            <person name="Zhou L.G."/>
            <person name="Ni X.B."/>
            <person name="Tian J.H."/>
            <person name="Sheng Y."/>
            <person name="Liu T."/>
            <person name="Pan Y.S."/>
            <person name="Xia L.Y."/>
            <person name="Li J."/>
            <person name="Zhao F."/>
            <person name="Cao W.C."/>
        </authorList>
    </citation>
    <scope>NUCLEOTIDE SEQUENCE</scope>
    <source>
        <strain evidence="1">Rmic-2018</strain>
    </source>
</reference>
<dbReference type="AlphaFoldDB" id="A0A9J6ELF4"/>
<dbReference type="EMBL" id="JABSTU010000003">
    <property type="protein sequence ID" value="KAH8034941.1"/>
    <property type="molecule type" value="Genomic_DNA"/>
</dbReference>
<organism evidence="1 2">
    <name type="scientific">Rhipicephalus microplus</name>
    <name type="common">Cattle tick</name>
    <name type="synonym">Boophilus microplus</name>
    <dbReference type="NCBI Taxonomy" id="6941"/>
    <lineage>
        <taxon>Eukaryota</taxon>
        <taxon>Metazoa</taxon>
        <taxon>Ecdysozoa</taxon>
        <taxon>Arthropoda</taxon>
        <taxon>Chelicerata</taxon>
        <taxon>Arachnida</taxon>
        <taxon>Acari</taxon>
        <taxon>Parasitiformes</taxon>
        <taxon>Ixodida</taxon>
        <taxon>Ixodoidea</taxon>
        <taxon>Ixodidae</taxon>
        <taxon>Rhipicephalinae</taxon>
        <taxon>Rhipicephalus</taxon>
        <taxon>Boophilus</taxon>
    </lineage>
</organism>